<comment type="caution">
    <text evidence="1">The sequence shown here is derived from an EMBL/GenBank/DDBJ whole genome shotgun (WGS) entry which is preliminary data.</text>
</comment>
<proteinExistence type="predicted"/>
<keyword evidence="2" id="KW-1185">Reference proteome</keyword>
<dbReference type="Proteomes" id="UP000324222">
    <property type="component" value="Unassembled WGS sequence"/>
</dbReference>
<dbReference type="Gene3D" id="3.40.50.1110">
    <property type="entry name" value="SGNH hydrolase"/>
    <property type="match status" value="1"/>
</dbReference>
<name>A0A5B7IXE7_PORTR</name>
<dbReference type="InterPro" id="IPR036514">
    <property type="entry name" value="SGNH_hydro_sf"/>
</dbReference>
<protein>
    <submittedName>
        <fullName evidence="1">Uncharacterized protein</fullName>
    </submittedName>
</protein>
<gene>
    <name evidence="1" type="ORF">E2C01_082051</name>
</gene>
<sequence length="132" mass="15514">MMFKKAPVHIIGDSMMRKTPDFLRREVECTSIGGAKILDVKKILEERLREGALYEKTRRETNRMLCKELLKMKMEWLTEKGNVSFLDLDGILDHDRLFNRDGVHLNQDGNQKMGRRLAEWMRTRQVCCVETA</sequence>
<evidence type="ECO:0000313" key="2">
    <source>
        <dbReference type="Proteomes" id="UP000324222"/>
    </source>
</evidence>
<evidence type="ECO:0000313" key="1">
    <source>
        <dbReference type="EMBL" id="MPC87195.1"/>
    </source>
</evidence>
<accession>A0A5B7IXE7</accession>
<dbReference type="AlphaFoldDB" id="A0A5B7IXE7"/>
<organism evidence="1 2">
    <name type="scientific">Portunus trituberculatus</name>
    <name type="common">Swimming crab</name>
    <name type="synonym">Neptunus trituberculatus</name>
    <dbReference type="NCBI Taxonomy" id="210409"/>
    <lineage>
        <taxon>Eukaryota</taxon>
        <taxon>Metazoa</taxon>
        <taxon>Ecdysozoa</taxon>
        <taxon>Arthropoda</taxon>
        <taxon>Crustacea</taxon>
        <taxon>Multicrustacea</taxon>
        <taxon>Malacostraca</taxon>
        <taxon>Eumalacostraca</taxon>
        <taxon>Eucarida</taxon>
        <taxon>Decapoda</taxon>
        <taxon>Pleocyemata</taxon>
        <taxon>Brachyura</taxon>
        <taxon>Eubrachyura</taxon>
        <taxon>Portunoidea</taxon>
        <taxon>Portunidae</taxon>
        <taxon>Portuninae</taxon>
        <taxon>Portunus</taxon>
    </lineage>
</organism>
<dbReference type="EMBL" id="VSRR010073780">
    <property type="protein sequence ID" value="MPC87195.1"/>
    <property type="molecule type" value="Genomic_DNA"/>
</dbReference>
<reference evidence="1 2" key="1">
    <citation type="submission" date="2019-05" db="EMBL/GenBank/DDBJ databases">
        <title>Another draft genome of Portunus trituberculatus and its Hox gene families provides insights of decapod evolution.</title>
        <authorList>
            <person name="Jeong J.-H."/>
            <person name="Song I."/>
            <person name="Kim S."/>
            <person name="Choi T."/>
            <person name="Kim D."/>
            <person name="Ryu S."/>
            <person name="Kim W."/>
        </authorList>
    </citation>
    <scope>NUCLEOTIDE SEQUENCE [LARGE SCALE GENOMIC DNA]</scope>
    <source>
        <tissue evidence="1">Muscle</tissue>
    </source>
</reference>
<dbReference type="SUPFAM" id="SSF52266">
    <property type="entry name" value="SGNH hydrolase"/>
    <property type="match status" value="1"/>
</dbReference>